<evidence type="ECO:0000313" key="2">
    <source>
        <dbReference type="Proteomes" id="UP000019276"/>
    </source>
</evidence>
<reference evidence="1 2" key="1">
    <citation type="journal article" date="2014" name="Genome Announc.">
        <title>Draft Genome Sequence of the Agar-Degrading Bacterium Catenovulum sp. Strain DS-2, Isolated from Intestines of Haliotis diversicolor.</title>
        <authorList>
            <person name="Shan D."/>
            <person name="Li X."/>
            <person name="Gu Z."/>
            <person name="Wei G."/>
            <person name="Gao Z."/>
            <person name="Shao Z."/>
        </authorList>
    </citation>
    <scope>NUCLEOTIDE SEQUENCE [LARGE SCALE GENOMIC DNA]</scope>
    <source>
        <strain evidence="1 2">DS-2</strain>
    </source>
</reference>
<comment type="caution">
    <text evidence="1">The sequence shown here is derived from an EMBL/GenBank/DDBJ whole genome shotgun (WGS) entry which is preliminary data.</text>
</comment>
<dbReference type="STRING" id="1328313.DS2_16389"/>
<protein>
    <submittedName>
        <fullName evidence="1">Transposase IS4 family protein</fullName>
    </submittedName>
</protein>
<keyword evidence="2" id="KW-1185">Reference proteome</keyword>
<accession>W7Q9I4</accession>
<name>W7Q9I4_9ALTE</name>
<dbReference type="Proteomes" id="UP000019276">
    <property type="component" value="Unassembled WGS sequence"/>
</dbReference>
<proteinExistence type="predicted"/>
<dbReference type="AlphaFoldDB" id="W7Q9I4"/>
<dbReference type="PATRIC" id="fig|1328313.3.peg.3348"/>
<gene>
    <name evidence="1" type="ORF">DS2_16389</name>
</gene>
<dbReference type="EMBL" id="ARZY01000041">
    <property type="protein sequence ID" value="EWH08611.1"/>
    <property type="molecule type" value="Genomic_DNA"/>
</dbReference>
<organism evidence="1 2">
    <name type="scientific">Catenovulum agarivorans DS-2</name>
    <dbReference type="NCBI Taxonomy" id="1328313"/>
    <lineage>
        <taxon>Bacteria</taxon>
        <taxon>Pseudomonadati</taxon>
        <taxon>Pseudomonadota</taxon>
        <taxon>Gammaproteobacteria</taxon>
        <taxon>Alteromonadales</taxon>
        <taxon>Alteromonadaceae</taxon>
        <taxon>Catenovulum</taxon>
    </lineage>
</organism>
<sequence length="59" mass="6537">MISKRKASKRIIAAHKAQAWGSVGEQQTLQPAIKQLQNTLTKIQQANSLTTAKYSIKQT</sequence>
<evidence type="ECO:0000313" key="1">
    <source>
        <dbReference type="EMBL" id="EWH08611.1"/>
    </source>
</evidence>